<reference evidence="3 4" key="1">
    <citation type="submission" date="2018-03" db="EMBL/GenBank/DDBJ databases">
        <title>Draft genome sequence of Rohu Carp (Labeo rohita).</title>
        <authorList>
            <person name="Das P."/>
            <person name="Kushwaha B."/>
            <person name="Joshi C.G."/>
            <person name="Kumar D."/>
            <person name="Nagpure N.S."/>
            <person name="Sahoo L."/>
            <person name="Das S.P."/>
            <person name="Bit A."/>
            <person name="Patnaik S."/>
            <person name="Meher P.K."/>
            <person name="Jayasankar P."/>
            <person name="Koringa P.G."/>
            <person name="Patel N.V."/>
            <person name="Hinsu A.T."/>
            <person name="Kumar R."/>
            <person name="Pandey M."/>
            <person name="Agarwal S."/>
            <person name="Srivastava S."/>
            <person name="Singh M."/>
            <person name="Iquebal M.A."/>
            <person name="Jaiswal S."/>
            <person name="Angadi U.B."/>
            <person name="Kumar N."/>
            <person name="Raza M."/>
            <person name="Shah T.M."/>
            <person name="Rai A."/>
            <person name="Jena J.K."/>
        </authorList>
    </citation>
    <scope>NUCLEOTIDE SEQUENCE [LARGE SCALE GENOMIC DNA]</scope>
    <source>
        <strain evidence="3">DASCIFA01</strain>
        <tissue evidence="3">Testis</tissue>
    </source>
</reference>
<comment type="caution">
    <text evidence="3">The sequence shown here is derived from an EMBL/GenBank/DDBJ whole genome shotgun (WGS) entry which is preliminary data.</text>
</comment>
<evidence type="ECO:0000256" key="1">
    <source>
        <dbReference type="SAM" id="MobiDB-lite"/>
    </source>
</evidence>
<accession>A0A498NPX1</accession>
<gene>
    <name evidence="3" type="ORF">ROHU_015310</name>
    <name evidence="2" type="ORF">ROHU_035078</name>
</gene>
<organism evidence="3 4">
    <name type="scientific">Labeo rohita</name>
    <name type="common">Indian major carp</name>
    <name type="synonym">Cyprinus rohita</name>
    <dbReference type="NCBI Taxonomy" id="84645"/>
    <lineage>
        <taxon>Eukaryota</taxon>
        <taxon>Metazoa</taxon>
        <taxon>Chordata</taxon>
        <taxon>Craniata</taxon>
        <taxon>Vertebrata</taxon>
        <taxon>Euteleostomi</taxon>
        <taxon>Actinopterygii</taxon>
        <taxon>Neopterygii</taxon>
        <taxon>Teleostei</taxon>
        <taxon>Ostariophysi</taxon>
        <taxon>Cypriniformes</taxon>
        <taxon>Cyprinidae</taxon>
        <taxon>Labeoninae</taxon>
        <taxon>Labeonini</taxon>
        <taxon>Labeo</taxon>
    </lineage>
</organism>
<dbReference type="Proteomes" id="UP000290572">
    <property type="component" value="Unassembled WGS sequence"/>
</dbReference>
<feature type="compositionally biased region" description="Gly residues" evidence="1">
    <location>
        <begin position="52"/>
        <end position="64"/>
    </location>
</feature>
<proteinExistence type="predicted"/>
<name>A0A498NPX1_LABRO</name>
<dbReference type="EMBL" id="QBIY01011237">
    <property type="protein sequence ID" value="RXN33871.1"/>
    <property type="molecule type" value="Genomic_DNA"/>
</dbReference>
<dbReference type="AlphaFoldDB" id="A0A498NPX1"/>
<evidence type="ECO:0000313" key="3">
    <source>
        <dbReference type="EMBL" id="RXN33871.1"/>
    </source>
</evidence>
<feature type="region of interest" description="Disordered" evidence="1">
    <location>
        <begin position="1"/>
        <end position="86"/>
    </location>
</feature>
<feature type="compositionally biased region" description="Basic and acidic residues" evidence="1">
    <location>
        <begin position="19"/>
        <end position="50"/>
    </location>
</feature>
<keyword evidence="4" id="KW-1185">Reference proteome</keyword>
<sequence length="86" mass="8503">MGAEAGGGARISSGLDEAGGLKHRDRSTHNEVGDAGKLKDTSGGRAKELAVRGGGRGRLGGHSGDTGNAGDAGDSELDGTSRNTRD</sequence>
<evidence type="ECO:0000313" key="4">
    <source>
        <dbReference type="Proteomes" id="UP000290572"/>
    </source>
</evidence>
<evidence type="ECO:0000313" key="2">
    <source>
        <dbReference type="EMBL" id="RXN02306.1"/>
    </source>
</evidence>
<dbReference type="EMBL" id="QBIY01013584">
    <property type="protein sequence ID" value="RXN02306.1"/>
    <property type="molecule type" value="Genomic_DNA"/>
</dbReference>
<protein>
    <submittedName>
        <fullName evidence="3">Uncharacterized protein</fullName>
    </submittedName>
</protein>